<evidence type="ECO:0000259" key="7">
    <source>
        <dbReference type="PROSITE" id="PS50893"/>
    </source>
</evidence>
<dbReference type="InterPro" id="IPR003439">
    <property type="entry name" value="ABC_transporter-like_ATP-bd"/>
</dbReference>
<evidence type="ECO:0000256" key="1">
    <source>
        <dbReference type="ARBA" id="ARBA00004202"/>
    </source>
</evidence>
<comment type="subcellular location">
    <subcellularLocation>
        <location evidence="1">Cell membrane</location>
        <topology evidence="1">Peripheral membrane protein</topology>
    </subcellularLocation>
</comment>
<protein>
    <submittedName>
        <fullName evidence="8">ABC-2 type transport system ATP-binding protein</fullName>
    </submittedName>
</protein>
<reference evidence="8 9" key="1">
    <citation type="submission" date="2019-06" db="EMBL/GenBank/DDBJ databases">
        <title>Sequencing the genomes of 1000 actinobacteria strains.</title>
        <authorList>
            <person name="Klenk H.-P."/>
        </authorList>
    </citation>
    <scope>NUCLEOTIDE SEQUENCE [LARGE SCALE GENOMIC DNA]</scope>
    <source>
        <strain evidence="8 9">DSM 26477</strain>
    </source>
</reference>
<keyword evidence="3" id="KW-0813">Transport</keyword>
<dbReference type="PROSITE" id="PS50893">
    <property type="entry name" value="ABC_TRANSPORTER_2"/>
    <property type="match status" value="1"/>
</dbReference>
<dbReference type="GO" id="GO:0046677">
    <property type="term" value="P:response to antibiotic"/>
    <property type="evidence" value="ECO:0007669"/>
    <property type="project" value="UniProtKB-KW"/>
</dbReference>
<dbReference type="InterPro" id="IPR027417">
    <property type="entry name" value="P-loop_NTPase"/>
</dbReference>
<organism evidence="8 9">
    <name type="scientific">Homoserinimonas aerilata</name>
    <dbReference type="NCBI Taxonomy" id="1162970"/>
    <lineage>
        <taxon>Bacteria</taxon>
        <taxon>Bacillati</taxon>
        <taxon>Actinomycetota</taxon>
        <taxon>Actinomycetes</taxon>
        <taxon>Micrococcales</taxon>
        <taxon>Microbacteriaceae</taxon>
        <taxon>Homoserinimonas</taxon>
    </lineage>
</organism>
<dbReference type="Pfam" id="PF00005">
    <property type="entry name" value="ABC_tran"/>
    <property type="match status" value="1"/>
</dbReference>
<name>A0A542YH09_9MICO</name>
<dbReference type="InterPro" id="IPR017871">
    <property type="entry name" value="ABC_transporter-like_CS"/>
</dbReference>
<dbReference type="PANTHER" id="PTHR42711">
    <property type="entry name" value="ABC TRANSPORTER ATP-BINDING PROTEIN"/>
    <property type="match status" value="1"/>
</dbReference>
<dbReference type="Proteomes" id="UP000317998">
    <property type="component" value="Unassembled WGS sequence"/>
</dbReference>
<evidence type="ECO:0000256" key="2">
    <source>
        <dbReference type="ARBA" id="ARBA00005417"/>
    </source>
</evidence>
<dbReference type="InterPro" id="IPR050763">
    <property type="entry name" value="ABC_transporter_ATP-binding"/>
</dbReference>
<evidence type="ECO:0000256" key="5">
    <source>
        <dbReference type="ARBA" id="ARBA00022840"/>
    </source>
</evidence>
<accession>A0A542YH09</accession>
<dbReference type="AlphaFoldDB" id="A0A542YH09"/>
<dbReference type="EMBL" id="VFOM01000001">
    <property type="protein sequence ID" value="TQL47377.1"/>
    <property type="molecule type" value="Genomic_DNA"/>
</dbReference>
<comment type="caution">
    <text evidence="8">The sequence shown here is derived from an EMBL/GenBank/DDBJ whole genome shotgun (WGS) entry which is preliminary data.</text>
</comment>
<dbReference type="GO" id="GO:0005886">
    <property type="term" value="C:plasma membrane"/>
    <property type="evidence" value="ECO:0007669"/>
    <property type="project" value="UniProtKB-SubCell"/>
</dbReference>
<keyword evidence="4" id="KW-0547">Nucleotide-binding</keyword>
<dbReference type="Gene3D" id="3.40.50.300">
    <property type="entry name" value="P-loop containing nucleotide triphosphate hydrolases"/>
    <property type="match status" value="1"/>
</dbReference>
<evidence type="ECO:0000256" key="6">
    <source>
        <dbReference type="ARBA" id="ARBA00023251"/>
    </source>
</evidence>
<gene>
    <name evidence="8" type="ORF">FB562_0433</name>
</gene>
<evidence type="ECO:0000313" key="8">
    <source>
        <dbReference type="EMBL" id="TQL47377.1"/>
    </source>
</evidence>
<evidence type="ECO:0000256" key="3">
    <source>
        <dbReference type="ARBA" id="ARBA00022448"/>
    </source>
</evidence>
<dbReference type="GO" id="GO:0005524">
    <property type="term" value="F:ATP binding"/>
    <property type="evidence" value="ECO:0007669"/>
    <property type="project" value="UniProtKB-KW"/>
</dbReference>
<dbReference type="PROSITE" id="PS00211">
    <property type="entry name" value="ABC_TRANSPORTER_1"/>
    <property type="match status" value="1"/>
</dbReference>
<keyword evidence="6" id="KW-0046">Antibiotic resistance</keyword>
<dbReference type="RefSeq" id="WP_141879636.1">
    <property type="nucleotide sequence ID" value="NZ_VFOM01000001.1"/>
</dbReference>
<sequence>MPLAIETTRLAKRFGRTTALHGIDLAVEQGAVFGLIGPNGAGKTTLMRVLLDLIRPSSGRAAVLGREPRGAGPALRREIGFLPGELRLEGRISGHELLRHYARISGRVAPAAVDVLAERLGLDLGRQVRTLSKGNKQKLGLVQAFMHRPRLLVLDEPTSGLDPLVQQEFLAMVREARELGQTVFLSSHVLSEIQQAADTVAILRAGRVVTVSDVESLRLTAIRRVRVGIADATAQQLQTALAAIPNVTELAFTELGGSDGDGTRMTARVEGGIDPFLKAIARFTVNDLVAEEPDLEESVLRLYNTDASDGDEAGAR</sequence>
<keyword evidence="9" id="KW-1185">Reference proteome</keyword>
<evidence type="ECO:0000313" key="9">
    <source>
        <dbReference type="Proteomes" id="UP000317998"/>
    </source>
</evidence>
<dbReference type="CDD" id="cd03230">
    <property type="entry name" value="ABC_DR_subfamily_A"/>
    <property type="match status" value="1"/>
</dbReference>
<proteinExistence type="inferred from homology"/>
<feature type="domain" description="ABC transporter" evidence="7">
    <location>
        <begin position="5"/>
        <end position="230"/>
    </location>
</feature>
<dbReference type="InterPro" id="IPR003593">
    <property type="entry name" value="AAA+_ATPase"/>
</dbReference>
<keyword evidence="5 8" id="KW-0067">ATP-binding</keyword>
<dbReference type="SUPFAM" id="SSF52540">
    <property type="entry name" value="P-loop containing nucleoside triphosphate hydrolases"/>
    <property type="match status" value="1"/>
</dbReference>
<comment type="similarity">
    <text evidence="2">Belongs to the ABC transporter superfamily.</text>
</comment>
<dbReference type="GO" id="GO:0016887">
    <property type="term" value="F:ATP hydrolysis activity"/>
    <property type="evidence" value="ECO:0007669"/>
    <property type="project" value="InterPro"/>
</dbReference>
<evidence type="ECO:0000256" key="4">
    <source>
        <dbReference type="ARBA" id="ARBA00022741"/>
    </source>
</evidence>
<dbReference type="SMART" id="SM00382">
    <property type="entry name" value="AAA"/>
    <property type="match status" value="1"/>
</dbReference>
<dbReference type="OrthoDB" id="9804819at2"/>
<dbReference type="PANTHER" id="PTHR42711:SF5">
    <property type="entry name" value="ABC TRANSPORTER ATP-BINDING PROTEIN NATA"/>
    <property type="match status" value="1"/>
</dbReference>